<evidence type="ECO:0000313" key="2">
    <source>
        <dbReference type="Proteomes" id="UP000275408"/>
    </source>
</evidence>
<gene>
    <name evidence="1" type="ORF">pdam_00019483</name>
</gene>
<protein>
    <submittedName>
        <fullName evidence="1">Uncharacterized protein</fullName>
    </submittedName>
</protein>
<proteinExistence type="predicted"/>
<organism evidence="1 2">
    <name type="scientific">Pocillopora damicornis</name>
    <name type="common">Cauliflower coral</name>
    <name type="synonym">Millepora damicornis</name>
    <dbReference type="NCBI Taxonomy" id="46731"/>
    <lineage>
        <taxon>Eukaryota</taxon>
        <taxon>Metazoa</taxon>
        <taxon>Cnidaria</taxon>
        <taxon>Anthozoa</taxon>
        <taxon>Hexacorallia</taxon>
        <taxon>Scleractinia</taxon>
        <taxon>Astrocoeniina</taxon>
        <taxon>Pocilloporidae</taxon>
        <taxon>Pocillopora</taxon>
    </lineage>
</organism>
<dbReference type="Proteomes" id="UP000275408">
    <property type="component" value="Unassembled WGS sequence"/>
</dbReference>
<reference evidence="1 2" key="1">
    <citation type="journal article" date="2018" name="Sci. Rep.">
        <title>Comparative analysis of the Pocillopora damicornis genome highlights role of immune system in coral evolution.</title>
        <authorList>
            <person name="Cunning R."/>
            <person name="Bay R.A."/>
            <person name="Gillette P."/>
            <person name="Baker A.C."/>
            <person name="Traylor-Knowles N."/>
        </authorList>
    </citation>
    <scope>NUCLEOTIDE SEQUENCE [LARGE SCALE GENOMIC DNA]</scope>
    <source>
        <strain evidence="1">RSMAS</strain>
        <tissue evidence="1">Whole animal</tissue>
    </source>
</reference>
<sequence>MIFSPFTNRKKLTCERRSLRQSRCSRGFRFPVCEGSGSGGSSPGFCCRKDADFNCQTDVCYARNVPIVTGTNSEIMNFLCQVGHHGNYTSFGINRERVIFG</sequence>
<accession>A0A3M6U7K4</accession>
<evidence type="ECO:0000313" key="1">
    <source>
        <dbReference type="EMBL" id="RMX49504.1"/>
    </source>
</evidence>
<name>A0A3M6U7K4_POCDA</name>
<dbReference type="EMBL" id="RCHS01002116">
    <property type="protein sequence ID" value="RMX49504.1"/>
    <property type="molecule type" value="Genomic_DNA"/>
</dbReference>
<keyword evidence="2" id="KW-1185">Reference proteome</keyword>
<comment type="caution">
    <text evidence="1">The sequence shown here is derived from an EMBL/GenBank/DDBJ whole genome shotgun (WGS) entry which is preliminary data.</text>
</comment>
<dbReference type="AlphaFoldDB" id="A0A3M6U7K4"/>